<comment type="caution">
    <text evidence="1">The sequence shown here is derived from an EMBL/GenBank/DDBJ whole genome shotgun (WGS) entry which is preliminary data.</text>
</comment>
<sequence length="61" mass="6587">MRRGVNSSDKIHGDNPLNNLFSCWFNYRYAHKASKRSVPADGGLQGVGGLFGSLAVRGGCF</sequence>
<proteinExistence type="predicted"/>
<organism evidence="1 2">
    <name type="scientific">Yersinia pestis PY-08</name>
    <dbReference type="NCBI Taxonomy" id="992134"/>
    <lineage>
        <taxon>Bacteria</taxon>
        <taxon>Pseudomonadati</taxon>
        <taxon>Pseudomonadota</taxon>
        <taxon>Gammaproteobacteria</taxon>
        <taxon>Enterobacterales</taxon>
        <taxon>Yersiniaceae</taxon>
        <taxon>Yersinia</taxon>
    </lineage>
</organism>
<reference evidence="1 2" key="1">
    <citation type="submission" date="2012-05" db="EMBL/GenBank/DDBJ databases">
        <title>Genome sequence of Yersinia Pestis PY-08.</title>
        <authorList>
            <person name="Santana-Cruz I."/>
            <person name="Sengamalay N."/>
            <person name="McCracken C."/>
            <person name="Daugherty S.C."/>
            <person name="Maroo A."/>
            <person name="Vara P.G."/>
            <person name="Tallon L.J."/>
            <person name="Sadzewicz L."/>
            <person name="Vinetz J.M."/>
            <person name="Cespedes Zambrano M.J."/>
            <person name="Fraser-Liggett C.M."/>
            <person name="Tettelin H."/>
        </authorList>
    </citation>
    <scope>NUCLEOTIDE SEQUENCE [LARGE SCALE GENOMIC DNA]</scope>
    <source>
        <strain evidence="1 2">PY-08</strain>
    </source>
</reference>
<evidence type="ECO:0000313" key="2">
    <source>
        <dbReference type="Proteomes" id="UP000003231"/>
    </source>
</evidence>
<accession>A0AB72ZQP7</accession>
<dbReference type="EMBL" id="AKRT01000026">
    <property type="protein sequence ID" value="EIR25743.1"/>
    <property type="molecule type" value="Genomic_DNA"/>
</dbReference>
<name>A0AB72ZQP7_YERPE</name>
<dbReference type="Proteomes" id="UP000003231">
    <property type="component" value="Unassembled WGS sequence"/>
</dbReference>
<protein>
    <submittedName>
        <fullName evidence="1">Uncharacterized protein</fullName>
    </submittedName>
</protein>
<dbReference type="AlphaFoldDB" id="A0AB72ZQP7"/>
<evidence type="ECO:0000313" key="1">
    <source>
        <dbReference type="EMBL" id="EIR25743.1"/>
    </source>
</evidence>
<gene>
    <name evidence="1" type="ORF">YPPY08_4959</name>
</gene>